<protein>
    <submittedName>
        <fullName evidence="1">Uncharacterized protein</fullName>
    </submittedName>
</protein>
<reference evidence="1" key="2">
    <citation type="journal article" date="2015" name="Data Brief">
        <title>Shoot transcriptome of the giant reed, Arundo donax.</title>
        <authorList>
            <person name="Barrero R.A."/>
            <person name="Guerrero F.D."/>
            <person name="Moolhuijzen P."/>
            <person name="Goolsby J.A."/>
            <person name="Tidwell J."/>
            <person name="Bellgard S.E."/>
            <person name="Bellgard M.I."/>
        </authorList>
    </citation>
    <scope>NUCLEOTIDE SEQUENCE</scope>
    <source>
        <tissue evidence="1">Shoot tissue taken approximately 20 cm above the soil surface</tissue>
    </source>
</reference>
<reference evidence="1" key="1">
    <citation type="submission" date="2014-09" db="EMBL/GenBank/DDBJ databases">
        <authorList>
            <person name="Magalhaes I.L.F."/>
            <person name="Oliveira U."/>
            <person name="Santos F.R."/>
            <person name="Vidigal T.H.D.A."/>
            <person name="Brescovit A.D."/>
            <person name="Santos A.J."/>
        </authorList>
    </citation>
    <scope>NUCLEOTIDE SEQUENCE</scope>
    <source>
        <tissue evidence="1">Shoot tissue taken approximately 20 cm above the soil surface</tissue>
    </source>
</reference>
<organism evidence="1">
    <name type="scientific">Arundo donax</name>
    <name type="common">Giant reed</name>
    <name type="synonym">Donax arundinaceus</name>
    <dbReference type="NCBI Taxonomy" id="35708"/>
    <lineage>
        <taxon>Eukaryota</taxon>
        <taxon>Viridiplantae</taxon>
        <taxon>Streptophyta</taxon>
        <taxon>Embryophyta</taxon>
        <taxon>Tracheophyta</taxon>
        <taxon>Spermatophyta</taxon>
        <taxon>Magnoliopsida</taxon>
        <taxon>Liliopsida</taxon>
        <taxon>Poales</taxon>
        <taxon>Poaceae</taxon>
        <taxon>PACMAD clade</taxon>
        <taxon>Arundinoideae</taxon>
        <taxon>Arundineae</taxon>
        <taxon>Arundo</taxon>
    </lineage>
</organism>
<name>A0A0A9FBR8_ARUDO</name>
<accession>A0A0A9FBR8</accession>
<sequence length="39" mass="4741">MTTKMSIMIKMSMRRKVLVLGRSMLRMKSLQRDRRRSLN</sequence>
<dbReference type="AlphaFoldDB" id="A0A0A9FBR8"/>
<dbReference type="EMBL" id="GBRH01192198">
    <property type="protein sequence ID" value="JAE05698.1"/>
    <property type="molecule type" value="Transcribed_RNA"/>
</dbReference>
<evidence type="ECO:0000313" key="1">
    <source>
        <dbReference type="EMBL" id="JAE05698.1"/>
    </source>
</evidence>
<proteinExistence type="predicted"/>